<dbReference type="EMBL" id="CP124543">
    <property type="protein sequence ID" value="WGV24702.1"/>
    <property type="molecule type" value="Genomic_DNA"/>
</dbReference>
<dbReference type="InterPro" id="IPR003148">
    <property type="entry name" value="RCK_N"/>
</dbReference>
<keyword evidence="3" id="KW-0630">Potassium</keyword>
<reference evidence="6 7" key="1">
    <citation type="journal article" date="2023" name="Limnol Oceanogr Lett">
        <title>Environmental adaptations by the intertidal Antarctic cyanobacterium Halotia branconii CENA392 as revealed using long-read genome sequencing.</title>
        <authorList>
            <person name="Dextro R.B."/>
            <person name="Delbaje E."/>
            <person name="Freitas P.N.N."/>
            <person name="Geraldes V."/>
            <person name="Pinto E."/>
            <person name="Long P.F."/>
            <person name="Fiore M.F."/>
        </authorList>
    </citation>
    <scope>NUCLEOTIDE SEQUENCE [LARGE SCALE GENOMIC DNA]</scope>
    <source>
        <strain evidence="6 7">CENA392</strain>
    </source>
</reference>
<dbReference type="InterPro" id="IPR006036">
    <property type="entry name" value="K_uptake_TrkA"/>
</dbReference>
<evidence type="ECO:0000259" key="5">
    <source>
        <dbReference type="PROSITE" id="PS51201"/>
    </source>
</evidence>
<keyword evidence="7" id="KW-1185">Reference proteome</keyword>
<evidence type="ECO:0000313" key="7">
    <source>
        <dbReference type="Proteomes" id="UP001223520"/>
    </source>
</evidence>
<dbReference type="AlphaFoldDB" id="A0AAJ6P8J4"/>
<dbReference type="KEGG" id="hbq:QI031_23495"/>
<dbReference type="PANTHER" id="PTHR43833">
    <property type="entry name" value="POTASSIUM CHANNEL PROTEIN 2-RELATED-RELATED"/>
    <property type="match status" value="1"/>
</dbReference>
<dbReference type="Proteomes" id="UP001223520">
    <property type="component" value="Chromosome"/>
</dbReference>
<dbReference type="PROSITE" id="PS51201">
    <property type="entry name" value="RCK_N"/>
    <property type="match status" value="1"/>
</dbReference>
<dbReference type="SUPFAM" id="SSF51735">
    <property type="entry name" value="NAD(P)-binding Rossmann-fold domains"/>
    <property type="match status" value="1"/>
</dbReference>
<dbReference type="InterPro" id="IPR036291">
    <property type="entry name" value="NAD(P)-bd_dom_sf"/>
</dbReference>
<keyword evidence="2" id="KW-0633">Potassium transport</keyword>
<evidence type="ECO:0000256" key="1">
    <source>
        <dbReference type="ARBA" id="ARBA00022448"/>
    </source>
</evidence>
<name>A0AAJ6P8J4_9CYAN</name>
<keyword evidence="4" id="KW-0406">Ion transport</keyword>
<dbReference type="PANTHER" id="PTHR43833:SF5">
    <property type="entry name" value="TRK SYSTEM POTASSIUM UPTAKE PROTEIN TRKA"/>
    <property type="match status" value="1"/>
</dbReference>
<keyword evidence="1" id="KW-0813">Transport</keyword>
<accession>A0AAJ6P8J4</accession>
<proteinExistence type="predicted"/>
<dbReference type="Pfam" id="PF02254">
    <property type="entry name" value="TrkA_N"/>
    <property type="match status" value="1"/>
</dbReference>
<protein>
    <submittedName>
        <fullName evidence="6">NAD-binding protein</fullName>
    </submittedName>
</protein>
<dbReference type="RefSeq" id="WP_281482019.1">
    <property type="nucleotide sequence ID" value="NZ_CP124543.1"/>
</dbReference>
<evidence type="ECO:0000256" key="3">
    <source>
        <dbReference type="ARBA" id="ARBA00022958"/>
    </source>
</evidence>
<feature type="domain" description="RCK N-terminal" evidence="5">
    <location>
        <begin position="1"/>
        <end position="120"/>
    </location>
</feature>
<evidence type="ECO:0000256" key="4">
    <source>
        <dbReference type="ARBA" id="ARBA00023065"/>
    </source>
</evidence>
<dbReference type="GO" id="GO:0015079">
    <property type="term" value="F:potassium ion transmembrane transporter activity"/>
    <property type="evidence" value="ECO:0007669"/>
    <property type="project" value="InterPro"/>
</dbReference>
<dbReference type="Gene3D" id="3.40.50.720">
    <property type="entry name" value="NAD(P)-binding Rossmann-like Domain"/>
    <property type="match status" value="1"/>
</dbReference>
<dbReference type="GO" id="GO:0005886">
    <property type="term" value="C:plasma membrane"/>
    <property type="evidence" value="ECO:0007669"/>
    <property type="project" value="InterPro"/>
</dbReference>
<gene>
    <name evidence="6" type="ORF">QI031_23495</name>
</gene>
<sequence>MNLIIVGASPEGVSLAELALKDGHNVAIIEASEERALEVLQEYDIKVFHANITQGGILDEAGADQADAIIATTSDDSANLMTMFLGKEYNIPTLISMVHEKEHRGLFTKIGVHVIVDPEVIIAHHLYNLLPEA</sequence>
<dbReference type="InterPro" id="IPR050721">
    <property type="entry name" value="Trk_Ktr_HKT_K-transport"/>
</dbReference>
<organism evidence="6 7">
    <name type="scientific">Halotia branconii CENA392</name>
    <dbReference type="NCBI Taxonomy" id="1539056"/>
    <lineage>
        <taxon>Bacteria</taxon>
        <taxon>Bacillati</taxon>
        <taxon>Cyanobacteriota</taxon>
        <taxon>Cyanophyceae</taxon>
        <taxon>Nostocales</taxon>
        <taxon>Nodulariaceae</taxon>
        <taxon>Halotia</taxon>
    </lineage>
</organism>
<evidence type="ECO:0000256" key="2">
    <source>
        <dbReference type="ARBA" id="ARBA00022538"/>
    </source>
</evidence>
<evidence type="ECO:0000313" key="6">
    <source>
        <dbReference type="EMBL" id="WGV24702.1"/>
    </source>
</evidence>
<dbReference type="PRINTS" id="PR00335">
    <property type="entry name" value="KUPTAKETRKA"/>
</dbReference>